<dbReference type="InterPro" id="IPR045851">
    <property type="entry name" value="AMP-bd_C_sf"/>
</dbReference>
<dbReference type="InterPro" id="IPR042197">
    <property type="entry name" value="Apaf_helical"/>
</dbReference>
<dbReference type="InterPro" id="IPR027417">
    <property type="entry name" value="P-loop_NTPase"/>
</dbReference>
<reference evidence="13" key="1">
    <citation type="submission" date="2020-06" db="EMBL/GenBank/DDBJ databases">
        <authorList>
            <person name="Li T."/>
            <person name="Hu X."/>
            <person name="Zhang T."/>
            <person name="Song X."/>
            <person name="Zhang H."/>
            <person name="Dai N."/>
            <person name="Sheng W."/>
            <person name="Hou X."/>
            <person name="Wei L."/>
        </authorList>
    </citation>
    <scope>NUCLEOTIDE SEQUENCE</scope>
    <source>
        <strain evidence="13">K16</strain>
        <tissue evidence="13">Leaf</tissue>
    </source>
</reference>
<sequence>MLESKVSGPTNDAAVNQSDTAAILYSSGTTGKVKGVMITHRNLIAMIAGLYHNKMAKDEEENTHSVSLFTLPLFHVFGFFMLIRAASMGESVVLMEKFDFVKMLEAVERHRVTYIPVTPPLVVAMSKSDLVDKYDLSSLQVLGCGGAPLGKEVSGRFRKKFPHVEIFQGYGLTETSGGATRTIGPEEATRHGSAGRLSENMEAKIVDPQTGEALPPGQRGELWLRGPAVMKGYAGDDAATAATLDSEGWLKTGDLCYFDSDGFLFIVDRLKELIKYKAYQVPPAELEHLLQSIPEVADAAVIPIYLVPTRDPSRRGWFCAARPDLVVDSCKYFYVQAHIDGMIMKNGGEPVEGLEGRIRDVAYRAEDIIESHVSDQISRQDDRYGVKKRLKQLISAILKAASSLNSCKRSMELELQNMGDLQMVMEQLDSIIEQVMSIQKSSNVEDVQCSYTSAPASSGGAPNDGNRMVGFDEDIVALKAQLCGESSKLQIISIVGMCGIDYRLREVLLVLVASLNDQKTGDLSNRTDEELAEYVYKSLKGRTYLIVMDDMWSIKTWDDLRRLFPDDNNGSRVLITTRLSDVAVYASSSPLHQIRFLDEEWSWNLLRDKVFEQQSCPPEFERIGRMIAKSCGGLPLTIAVAAGILTNWNRTQHLWQKLARNITLAVATNDDRFSKILTLSYDHLPCHLKACFLYMGGFPEDYNIPVSKLTKLWVAEGFLKPNGSKSLDELAEEYLEDLVKKICSDGGILHVTNNSARGIQDQRRLSIHFDISDGFVDKCARASPIRSMLVFRSSVASLSFLRGYRLLSGRLKAPPSISKLQNLHLNDSAPWIENCLSNLVHLCQLETLNLMFRPIGLEVNPFPASVALPSTLHKLTLTDCILPWQDMTVIRSLPNLEVLKYGRCIYREEWECSEGEFPRLKFLLMELLNLKCWQVESSHFPRLERLIIKRCGD</sequence>
<evidence type="ECO:0000313" key="14">
    <source>
        <dbReference type="Proteomes" id="UP001289374"/>
    </source>
</evidence>
<dbReference type="InterPro" id="IPR042099">
    <property type="entry name" value="ANL_N_sf"/>
</dbReference>
<dbReference type="GO" id="GO:0016405">
    <property type="term" value="F:CoA-ligase activity"/>
    <property type="evidence" value="ECO:0007669"/>
    <property type="project" value="TreeGrafter"/>
</dbReference>
<dbReference type="Gene3D" id="3.40.50.12780">
    <property type="entry name" value="N-terminal domain of ligase-like"/>
    <property type="match status" value="1"/>
</dbReference>
<dbReference type="Pfam" id="PF00501">
    <property type="entry name" value="AMP-binding"/>
    <property type="match status" value="1"/>
</dbReference>
<comment type="similarity">
    <text evidence="2">Belongs to the disease resistance NB-LRR family.</text>
</comment>
<gene>
    <name evidence="13" type="ORF">Sango_0150900</name>
</gene>
<dbReference type="SUPFAM" id="SSF52058">
    <property type="entry name" value="L domain-like"/>
    <property type="match status" value="1"/>
</dbReference>
<keyword evidence="14" id="KW-1185">Reference proteome</keyword>
<keyword evidence="6" id="KW-0547">Nucleotide-binding</keyword>
<dbReference type="GO" id="GO:0009698">
    <property type="term" value="P:phenylpropanoid metabolic process"/>
    <property type="evidence" value="ECO:0007669"/>
    <property type="project" value="UniProtKB-KW"/>
</dbReference>
<protein>
    <submittedName>
        <fullName evidence="13">4-coumarate--CoA ligase-like 9</fullName>
    </submittedName>
</protein>
<dbReference type="EMBL" id="JACGWL010000001">
    <property type="protein sequence ID" value="KAK4410779.1"/>
    <property type="molecule type" value="Genomic_DNA"/>
</dbReference>
<reference evidence="13" key="2">
    <citation type="journal article" date="2024" name="Plant">
        <title>Genomic evolution and insights into agronomic trait innovations of Sesamum species.</title>
        <authorList>
            <person name="Miao H."/>
            <person name="Wang L."/>
            <person name="Qu L."/>
            <person name="Liu H."/>
            <person name="Sun Y."/>
            <person name="Le M."/>
            <person name="Wang Q."/>
            <person name="Wei S."/>
            <person name="Zheng Y."/>
            <person name="Lin W."/>
            <person name="Duan Y."/>
            <person name="Cao H."/>
            <person name="Xiong S."/>
            <person name="Wang X."/>
            <person name="Wei L."/>
            <person name="Li C."/>
            <person name="Ma Q."/>
            <person name="Ju M."/>
            <person name="Zhao R."/>
            <person name="Li G."/>
            <person name="Mu C."/>
            <person name="Tian Q."/>
            <person name="Mei H."/>
            <person name="Zhang T."/>
            <person name="Gao T."/>
            <person name="Zhang H."/>
        </authorList>
    </citation>
    <scope>NUCLEOTIDE SEQUENCE</scope>
    <source>
        <strain evidence="13">K16</strain>
    </source>
</reference>
<keyword evidence="7" id="KW-0611">Plant defense</keyword>
<dbReference type="InterPro" id="IPR002182">
    <property type="entry name" value="NB-ARC"/>
</dbReference>
<comment type="caution">
    <text evidence="13">The sequence shown here is derived from an EMBL/GenBank/DDBJ whole genome shotgun (WGS) entry which is preliminary data.</text>
</comment>
<evidence type="ECO:0000313" key="13">
    <source>
        <dbReference type="EMBL" id="KAK4410779.1"/>
    </source>
</evidence>
<dbReference type="SUPFAM" id="SSF52540">
    <property type="entry name" value="P-loop containing nucleoside triphosphate hydrolases"/>
    <property type="match status" value="1"/>
</dbReference>
<accession>A0AAE2C6G3</accession>
<organism evidence="13 14">
    <name type="scientific">Sesamum angolense</name>
    <dbReference type="NCBI Taxonomy" id="2727404"/>
    <lineage>
        <taxon>Eukaryota</taxon>
        <taxon>Viridiplantae</taxon>
        <taxon>Streptophyta</taxon>
        <taxon>Embryophyta</taxon>
        <taxon>Tracheophyta</taxon>
        <taxon>Spermatophyta</taxon>
        <taxon>Magnoliopsida</taxon>
        <taxon>eudicotyledons</taxon>
        <taxon>Gunneridae</taxon>
        <taxon>Pentapetalae</taxon>
        <taxon>asterids</taxon>
        <taxon>lamiids</taxon>
        <taxon>Lamiales</taxon>
        <taxon>Pedaliaceae</taxon>
        <taxon>Sesamum</taxon>
    </lineage>
</organism>
<keyword evidence="5" id="KW-0677">Repeat</keyword>
<evidence type="ECO:0000256" key="9">
    <source>
        <dbReference type="ARBA" id="ARBA00023051"/>
    </source>
</evidence>
<dbReference type="AlphaFoldDB" id="A0AAE2C6G3"/>
<dbReference type="PROSITE" id="PS00455">
    <property type="entry name" value="AMP_BINDING"/>
    <property type="match status" value="1"/>
</dbReference>
<evidence type="ECO:0000256" key="8">
    <source>
        <dbReference type="ARBA" id="ARBA00022840"/>
    </source>
</evidence>
<feature type="domain" description="Disease resistance protein winged helix" evidence="12">
    <location>
        <begin position="698"/>
        <end position="740"/>
    </location>
</feature>
<name>A0AAE2C6G3_9LAMI</name>
<dbReference type="InterPro" id="IPR036388">
    <property type="entry name" value="WH-like_DNA-bd_sf"/>
</dbReference>
<dbReference type="PANTHER" id="PTHR24096">
    <property type="entry name" value="LONG-CHAIN-FATTY-ACID--COA LIGASE"/>
    <property type="match status" value="1"/>
</dbReference>
<evidence type="ECO:0000256" key="4">
    <source>
        <dbReference type="ARBA" id="ARBA00022614"/>
    </source>
</evidence>
<evidence type="ECO:0000256" key="3">
    <source>
        <dbReference type="ARBA" id="ARBA00022598"/>
    </source>
</evidence>
<evidence type="ECO:0000256" key="1">
    <source>
        <dbReference type="ARBA" id="ARBA00004930"/>
    </source>
</evidence>
<dbReference type="Pfam" id="PF23559">
    <property type="entry name" value="WHD_DRP"/>
    <property type="match status" value="1"/>
</dbReference>
<proteinExistence type="inferred from homology"/>
<keyword evidence="4" id="KW-0433">Leucine-rich repeat</keyword>
<dbReference type="GO" id="GO:0043531">
    <property type="term" value="F:ADP binding"/>
    <property type="evidence" value="ECO:0007669"/>
    <property type="project" value="InterPro"/>
</dbReference>
<evidence type="ECO:0000256" key="5">
    <source>
        <dbReference type="ARBA" id="ARBA00022737"/>
    </source>
</evidence>
<dbReference type="Gene3D" id="1.10.8.430">
    <property type="entry name" value="Helical domain of apoptotic protease-activating factors"/>
    <property type="match status" value="1"/>
</dbReference>
<evidence type="ECO:0000256" key="6">
    <source>
        <dbReference type="ARBA" id="ARBA00022741"/>
    </source>
</evidence>
<evidence type="ECO:0000256" key="7">
    <source>
        <dbReference type="ARBA" id="ARBA00022821"/>
    </source>
</evidence>
<evidence type="ECO:0000259" key="11">
    <source>
        <dbReference type="Pfam" id="PF00931"/>
    </source>
</evidence>
<dbReference type="InterPro" id="IPR000873">
    <property type="entry name" value="AMP-dep_synth/lig_dom"/>
</dbReference>
<evidence type="ECO:0000259" key="10">
    <source>
        <dbReference type="Pfam" id="PF00501"/>
    </source>
</evidence>
<keyword evidence="8" id="KW-0067">ATP-binding</keyword>
<dbReference type="Gene3D" id="1.10.10.10">
    <property type="entry name" value="Winged helix-like DNA-binding domain superfamily/Winged helix DNA-binding domain"/>
    <property type="match status" value="1"/>
</dbReference>
<dbReference type="InterPro" id="IPR020845">
    <property type="entry name" value="AMP-binding_CS"/>
</dbReference>
<dbReference type="Gene3D" id="1.20.5.4130">
    <property type="match status" value="1"/>
</dbReference>
<keyword evidence="9" id="KW-0587">Phenylpropanoid metabolism</keyword>
<evidence type="ECO:0000256" key="2">
    <source>
        <dbReference type="ARBA" id="ARBA00008894"/>
    </source>
</evidence>
<dbReference type="PANTHER" id="PTHR24096:SF251">
    <property type="entry name" value="4-COUMARATE--COA LIGASE-LIKE 9"/>
    <property type="match status" value="1"/>
</dbReference>
<dbReference type="Proteomes" id="UP001289374">
    <property type="component" value="Unassembled WGS sequence"/>
</dbReference>
<feature type="domain" description="NB-ARC" evidence="11">
    <location>
        <begin position="507"/>
        <end position="615"/>
    </location>
</feature>
<dbReference type="InterPro" id="IPR032675">
    <property type="entry name" value="LRR_dom_sf"/>
</dbReference>
<comment type="pathway">
    <text evidence="1">Phytoalexin biosynthesis; 3,4',5-trihydroxystilbene biosynthesis; 3,4',5-trihydroxystilbene from trans-4-coumarate: step 1/2.</text>
</comment>
<dbReference type="Gene3D" id="3.80.10.10">
    <property type="entry name" value="Ribonuclease Inhibitor"/>
    <property type="match status" value="1"/>
</dbReference>
<keyword evidence="3 13" id="KW-0436">Ligase</keyword>
<dbReference type="Gene3D" id="3.40.50.300">
    <property type="entry name" value="P-loop containing nucleotide triphosphate hydrolases"/>
    <property type="match status" value="1"/>
</dbReference>
<dbReference type="InterPro" id="IPR058922">
    <property type="entry name" value="WHD_DRP"/>
</dbReference>
<dbReference type="Pfam" id="PF00931">
    <property type="entry name" value="NB-ARC"/>
    <property type="match status" value="1"/>
</dbReference>
<dbReference type="SUPFAM" id="SSF56801">
    <property type="entry name" value="Acetyl-CoA synthetase-like"/>
    <property type="match status" value="1"/>
</dbReference>
<dbReference type="GO" id="GO:0006952">
    <property type="term" value="P:defense response"/>
    <property type="evidence" value="ECO:0007669"/>
    <property type="project" value="UniProtKB-KW"/>
</dbReference>
<feature type="domain" description="AMP-dependent synthetase/ligase" evidence="10">
    <location>
        <begin position="10"/>
        <end position="233"/>
    </location>
</feature>
<dbReference type="Gene3D" id="3.30.300.30">
    <property type="match status" value="1"/>
</dbReference>
<evidence type="ECO:0000259" key="12">
    <source>
        <dbReference type="Pfam" id="PF23559"/>
    </source>
</evidence>